<dbReference type="Proteomes" id="UP000319257">
    <property type="component" value="Unassembled WGS sequence"/>
</dbReference>
<dbReference type="GO" id="GO:0005524">
    <property type="term" value="F:ATP binding"/>
    <property type="evidence" value="ECO:0007669"/>
    <property type="project" value="UniProtKB-UniRule"/>
</dbReference>
<dbReference type="PANTHER" id="PTHR24348:SF22">
    <property type="entry name" value="NON-SPECIFIC SERINE_THREONINE PROTEIN KINASE"/>
    <property type="match status" value="1"/>
</dbReference>
<keyword evidence="12" id="KW-0653">Protein transport</keyword>
<feature type="compositionally biased region" description="Pro residues" evidence="20">
    <location>
        <begin position="345"/>
        <end position="357"/>
    </location>
</feature>
<dbReference type="Pfam" id="PF00069">
    <property type="entry name" value="Pkinase"/>
    <property type="match status" value="1"/>
</dbReference>
<dbReference type="InterPro" id="IPR048941">
    <property type="entry name" value="ATG1-like_MIT2"/>
</dbReference>
<dbReference type="EC" id="2.7.11.1" evidence="4"/>
<dbReference type="InterPro" id="IPR045269">
    <property type="entry name" value="Atg1-like"/>
</dbReference>
<dbReference type="InParanoid" id="A0A507AQI4"/>
<comment type="similarity">
    <text evidence="18">Belongs to the protein kinase superfamily. Ser/Thr protein kinase family. APG1/unc-51/ULK1 subfamily.</text>
</comment>
<dbReference type="GeneID" id="41976972"/>
<dbReference type="GO" id="GO:0034045">
    <property type="term" value="C:phagophore assembly site membrane"/>
    <property type="evidence" value="ECO:0007669"/>
    <property type="project" value="UniProtKB-SubCell"/>
</dbReference>
<dbReference type="RefSeq" id="XP_030990657.1">
    <property type="nucleotide sequence ID" value="XM_031144500.1"/>
</dbReference>
<evidence type="ECO:0000256" key="4">
    <source>
        <dbReference type="ARBA" id="ARBA00012513"/>
    </source>
</evidence>
<evidence type="ECO:0000256" key="12">
    <source>
        <dbReference type="ARBA" id="ARBA00022927"/>
    </source>
</evidence>
<keyword evidence="5" id="KW-0813">Transport</keyword>
<evidence type="ECO:0000256" key="1">
    <source>
        <dbReference type="ARBA" id="ARBA00004496"/>
    </source>
</evidence>
<dbReference type="PROSITE" id="PS00107">
    <property type="entry name" value="PROTEIN_KINASE_ATP"/>
    <property type="match status" value="1"/>
</dbReference>
<evidence type="ECO:0000256" key="8">
    <source>
        <dbReference type="ARBA" id="ARBA00022679"/>
    </source>
</evidence>
<organism evidence="22 23">
    <name type="scientific">Thyridium curvatum</name>
    <dbReference type="NCBI Taxonomy" id="1093900"/>
    <lineage>
        <taxon>Eukaryota</taxon>
        <taxon>Fungi</taxon>
        <taxon>Dikarya</taxon>
        <taxon>Ascomycota</taxon>
        <taxon>Pezizomycotina</taxon>
        <taxon>Sordariomycetes</taxon>
        <taxon>Sordariomycetidae</taxon>
        <taxon>Thyridiales</taxon>
        <taxon>Thyridiaceae</taxon>
        <taxon>Thyridium</taxon>
    </lineage>
</organism>
<dbReference type="GO" id="GO:0004674">
    <property type="term" value="F:protein serine/threonine kinase activity"/>
    <property type="evidence" value="ECO:0007669"/>
    <property type="project" value="UniProtKB-KW"/>
</dbReference>
<dbReference type="Pfam" id="PF21127">
    <property type="entry name" value="ATG1-like_MIT2"/>
    <property type="match status" value="1"/>
</dbReference>
<dbReference type="InterPro" id="IPR008271">
    <property type="entry name" value="Ser/Thr_kinase_AS"/>
</dbReference>
<keyword evidence="8" id="KW-0808">Transferase</keyword>
<dbReference type="InterPro" id="IPR017441">
    <property type="entry name" value="Protein_kinase_ATP_BS"/>
</dbReference>
<keyword evidence="9 19" id="KW-0547">Nucleotide-binding</keyword>
<evidence type="ECO:0000313" key="22">
    <source>
        <dbReference type="EMBL" id="TPX08946.1"/>
    </source>
</evidence>
<feature type="binding site" evidence="19">
    <location>
        <position position="55"/>
    </location>
    <ligand>
        <name>ATP</name>
        <dbReference type="ChEBI" id="CHEBI:30616"/>
    </ligand>
</feature>
<dbReference type="InterPro" id="IPR022708">
    <property type="entry name" value="Atg1-like_tMIT"/>
</dbReference>
<dbReference type="FunFam" id="3.30.200.20:FF:000042">
    <property type="entry name" value="Aurora kinase A"/>
    <property type="match status" value="1"/>
</dbReference>
<proteinExistence type="inferred from homology"/>
<keyword evidence="13" id="KW-0072">Autophagy</keyword>
<keyword evidence="23" id="KW-1185">Reference proteome</keyword>
<comment type="subcellular location">
    <subcellularLocation>
        <location evidence="1">Cytoplasm</location>
    </subcellularLocation>
    <subcellularLocation>
        <location evidence="2">Preautophagosomal structure membrane</location>
        <topology evidence="2">Peripheral membrane protein</topology>
    </subcellularLocation>
</comment>
<dbReference type="EMBL" id="SKBQ01000070">
    <property type="protein sequence ID" value="TPX08946.1"/>
    <property type="molecule type" value="Genomic_DNA"/>
</dbReference>
<keyword evidence="10" id="KW-0418">Kinase</keyword>
<feature type="region of interest" description="Disordered" evidence="20">
    <location>
        <begin position="1076"/>
        <end position="1112"/>
    </location>
</feature>
<protein>
    <recommendedName>
        <fullName evidence="4">non-specific serine/threonine protein kinase</fullName>
        <ecNumber evidence="4">2.7.11.1</ecNumber>
    </recommendedName>
    <alternativeName>
        <fullName evidence="15">Autophagy-related protein 1</fullName>
    </alternativeName>
</protein>
<feature type="region of interest" description="Disordered" evidence="20">
    <location>
        <begin position="820"/>
        <end position="846"/>
    </location>
</feature>
<feature type="region of interest" description="Disordered" evidence="20">
    <location>
        <begin position="336"/>
        <end position="513"/>
    </location>
</feature>
<feature type="region of interest" description="Disordered" evidence="20">
    <location>
        <begin position="906"/>
        <end position="929"/>
    </location>
</feature>
<dbReference type="InterPro" id="IPR000719">
    <property type="entry name" value="Prot_kinase_dom"/>
</dbReference>
<keyword evidence="11 19" id="KW-0067">ATP-binding</keyword>
<dbReference type="InterPro" id="IPR011009">
    <property type="entry name" value="Kinase-like_dom_sf"/>
</dbReference>
<dbReference type="GO" id="GO:0010506">
    <property type="term" value="P:regulation of autophagy"/>
    <property type="evidence" value="ECO:0007669"/>
    <property type="project" value="InterPro"/>
</dbReference>
<evidence type="ECO:0000256" key="6">
    <source>
        <dbReference type="ARBA" id="ARBA00022490"/>
    </source>
</evidence>
<dbReference type="SMART" id="SM00220">
    <property type="entry name" value="S_TKc"/>
    <property type="match status" value="1"/>
</dbReference>
<evidence type="ECO:0000256" key="2">
    <source>
        <dbReference type="ARBA" id="ARBA00004623"/>
    </source>
</evidence>
<name>A0A507AQI4_9PEZI</name>
<keyword evidence="6" id="KW-0963">Cytoplasm</keyword>
<sequence>MASSSSSSRRGRPRDDSCGQFVIGAEIGKGSFANVYMGKDKPSPGQVSGAAVAIKSVDLGRLNKKLKENLYGEIQILKELRHPHIVALHDCLESPTHINLIMEYCELGDLSLFIKKREKLVTNPATHEMARKYPNVPNSGLNEVVIRHFLKQLASALQFLREKNFVHRDVKPQNLLLLPSPQYRESHKSARPILTASRDSLIPVAGLQSLPMLKLADFGFARVLPSTSLADTLCGSPLYMAPEILRYERYDAKADLWSVGTVLYEMVTGRPPFRASNHVELLRKIEAANDTIKFPRETAITAEMKALIRQLLKRNPVERLSFENLFAHPVVTGPIPGLVEDDLPEPQPQPQPQPQPETMPSLPSSRRSSRDLRAGTRSDEPSYLPRRQSSRRYASENDPAREVSGSSPHDRTSRTASSEAPQGGDALARLSYSPRQEAAAEGLGIRRPPAQSSTSAPNRPALYDERKSRVSNIAKRSVPENPSPPSSLVNESASRRSKGQQGTAASDEQEKAAQEVAFERDYVVVEKKHVEVNAFADEMAANPRLGGQNTSLSPKSGQMVRRATQQGNPTSVTGAVPAAPSRAMQIAQGSSRQSHEHKPSLSASPGSTASFITKAIHDASLRLLGVKYPASLIGKGPSPPQLYSPFPAYPTPASPAGLIGDGKQGTPIDEDARVTQCIEDYATRSDVVYGFAEVKYKQLVPLAPSMDYGLGGVPAEKASSDEEDVLTVEAIVSLSEEALVLYVKALSLLAKSMDIASMWWSRKTRGDTSNIAHASTRDSTNTQNLVLRINSAVQWIRSRFNEVLEKAEVVRLKLVEAQKRLPQDHPSHPSNHFTEQSGSIGNSGADGVHLTPGISAEKLMYDRALEMSRAAAINEIANDDLPGCEISYVTAIRMLEAVLDNDDDVPRRRVSGAKEEKAQARDESPSEINVDDQQAVQKVIQMITSRLGMRPNLIELPGLLRRHQAPQALHVGVERPPLLRRQGPPPLGRQRRRHARRLPLPAAAGVPAPPRVGVADEVAPAHDDDGVDGARGVDEGGRALEPAVAQLVDAPGREPRRQAPRAGLGQAAVVARQDAEAAQAFGHGQQRDEHGVPARAEERRDGAEVLGRAAGRLDERVEAEVRRRGAGAG</sequence>
<keyword evidence="7" id="KW-0723">Serine/threonine-protein kinase</keyword>
<feature type="compositionally biased region" description="Polar residues" evidence="20">
    <location>
        <begin position="563"/>
        <end position="573"/>
    </location>
</feature>
<evidence type="ECO:0000259" key="21">
    <source>
        <dbReference type="PROSITE" id="PS50011"/>
    </source>
</evidence>
<dbReference type="SUPFAM" id="SSF56112">
    <property type="entry name" value="Protein kinase-like (PK-like)"/>
    <property type="match status" value="1"/>
</dbReference>
<dbReference type="STRING" id="1093900.A0A507AQI4"/>
<evidence type="ECO:0000313" key="23">
    <source>
        <dbReference type="Proteomes" id="UP000319257"/>
    </source>
</evidence>
<evidence type="ECO:0000256" key="19">
    <source>
        <dbReference type="PROSITE-ProRule" id="PRU10141"/>
    </source>
</evidence>
<dbReference type="GO" id="GO:0000422">
    <property type="term" value="P:autophagy of mitochondrion"/>
    <property type="evidence" value="ECO:0007669"/>
    <property type="project" value="TreeGrafter"/>
</dbReference>
<evidence type="ECO:0000256" key="7">
    <source>
        <dbReference type="ARBA" id="ARBA00022527"/>
    </source>
</evidence>
<evidence type="ECO:0000256" key="13">
    <source>
        <dbReference type="ARBA" id="ARBA00023006"/>
    </source>
</evidence>
<comment type="catalytic activity">
    <reaction evidence="16">
        <text>L-threonyl-[protein] + ATP = O-phospho-L-threonyl-[protein] + ADP + H(+)</text>
        <dbReference type="Rhea" id="RHEA:46608"/>
        <dbReference type="Rhea" id="RHEA-COMP:11060"/>
        <dbReference type="Rhea" id="RHEA-COMP:11605"/>
        <dbReference type="ChEBI" id="CHEBI:15378"/>
        <dbReference type="ChEBI" id="CHEBI:30013"/>
        <dbReference type="ChEBI" id="CHEBI:30616"/>
        <dbReference type="ChEBI" id="CHEBI:61977"/>
        <dbReference type="ChEBI" id="CHEBI:456216"/>
        <dbReference type="EC" id="2.7.11.1"/>
    </reaction>
</comment>
<evidence type="ECO:0000256" key="20">
    <source>
        <dbReference type="SAM" id="MobiDB-lite"/>
    </source>
</evidence>
<feature type="domain" description="Protein kinase" evidence="21">
    <location>
        <begin position="21"/>
        <end position="331"/>
    </location>
</feature>
<feature type="compositionally biased region" description="Basic and acidic residues" evidence="20">
    <location>
        <begin position="368"/>
        <end position="380"/>
    </location>
</feature>
<dbReference type="PROSITE" id="PS00108">
    <property type="entry name" value="PROTEIN_KINASE_ST"/>
    <property type="match status" value="1"/>
</dbReference>
<evidence type="ECO:0000256" key="18">
    <source>
        <dbReference type="ARBA" id="ARBA00060750"/>
    </source>
</evidence>
<comment type="catalytic activity">
    <reaction evidence="17">
        <text>L-seryl-[protein] + ATP = O-phospho-L-seryl-[protein] + ADP + H(+)</text>
        <dbReference type="Rhea" id="RHEA:17989"/>
        <dbReference type="Rhea" id="RHEA-COMP:9863"/>
        <dbReference type="Rhea" id="RHEA-COMP:11604"/>
        <dbReference type="ChEBI" id="CHEBI:15378"/>
        <dbReference type="ChEBI" id="CHEBI:29999"/>
        <dbReference type="ChEBI" id="CHEBI:30616"/>
        <dbReference type="ChEBI" id="CHEBI:83421"/>
        <dbReference type="ChEBI" id="CHEBI:456216"/>
        <dbReference type="EC" id="2.7.11.1"/>
    </reaction>
</comment>
<evidence type="ECO:0000256" key="15">
    <source>
        <dbReference type="ARBA" id="ARBA00030237"/>
    </source>
</evidence>
<feature type="compositionally biased region" description="Basic and acidic residues" evidence="20">
    <location>
        <begin position="1085"/>
        <end position="1103"/>
    </location>
</feature>
<gene>
    <name evidence="22" type="ORF">E0L32_009525</name>
</gene>
<feature type="compositionally biased region" description="Basic and acidic residues" evidence="20">
    <location>
        <begin position="906"/>
        <end position="924"/>
    </location>
</feature>
<dbReference type="AlphaFoldDB" id="A0A507AQI4"/>
<reference evidence="22 23" key="1">
    <citation type="submission" date="2019-06" db="EMBL/GenBank/DDBJ databases">
        <title>Draft genome sequence of the filamentous fungus Phialemoniopsis curvata isolated from diesel fuel.</title>
        <authorList>
            <person name="Varaljay V.A."/>
            <person name="Lyon W.J."/>
            <person name="Crouch A.L."/>
            <person name="Drake C.E."/>
            <person name="Hollomon J.M."/>
            <person name="Nadeau L.J."/>
            <person name="Nunn H.S."/>
            <person name="Stevenson B.S."/>
            <person name="Bojanowski C.L."/>
            <person name="Crookes-Goodson W.J."/>
        </authorList>
    </citation>
    <scope>NUCLEOTIDE SEQUENCE [LARGE SCALE GENOMIC DNA]</scope>
    <source>
        <strain evidence="22 23">D216</strain>
    </source>
</reference>
<dbReference type="CDD" id="cd14009">
    <property type="entry name" value="STKc_ATG1_ULK_like"/>
    <property type="match status" value="1"/>
</dbReference>
<dbReference type="Gene3D" id="1.10.510.10">
    <property type="entry name" value="Transferase(Phosphotransferase) domain 1"/>
    <property type="match status" value="1"/>
</dbReference>
<dbReference type="GO" id="GO:0005829">
    <property type="term" value="C:cytosol"/>
    <property type="evidence" value="ECO:0007669"/>
    <property type="project" value="TreeGrafter"/>
</dbReference>
<feature type="region of interest" description="Disordered" evidence="20">
    <location>
        <begin position="543"/>
        <end position="606"/>
    </location>
</feature>
<comment type="subunit">
    <text evidence="3">Homodimer. Forms a ternary complex with ATG13 and ATG17.</text>
</comment>
<feature type="non-terminal residue" evidence="22">
    <location>
        <position position="1129"/>
    </location>
</feature>
<evidence type="ECO:0000256" key="5">
    <source>
        <dbReference type="ARBA" id="ARBA00022448"/>
    </source>
</evidence>
<dbReference type="GO" id="GO:0015031">
    <property type="term" value="P:protein transport"/>
    <property type="evidence" value="ECO:0007669"/>
    <property type="project" value="UniProtKB-KW"/>
</dbReference>
<feature type="compositionally biased region" description="Polar residues" evidence="20">
    <location>
        <begin position="547"/>
        <end position="556"/>
    </location>
</feature>
<dbReference type="GO" id="GO:0034727">
    <property type="term" value="P:piecemeal microautophagy of the nucleus"/>
    <property type="evidence" value="ECO:0007669"/>
    <property type="project" value="TreeGrafter"/>
</dbReference>
<dbReference type="GO" id="GO:0005776">
    <property type="term" value="C:autophagosome"/>
    <property type="evidence" value="ECO:0007669"/>
    <property type="project" value="TreeGrafter"/>
</dbReference>
<dbReference type="GO" id="GO:0042594">
    <property type="term" value="P:response to starvation"/>
    <property type="evidence" value="ECO:0007669"/>
    <property type="project" value="TreeGrafter"/>
</dbReference>
<evidence type="ECO:0000256" key="10">
    <source>
        <dbReference type="ARBA" id="ARBA00022777"/>
    </source>
</evidence>
<evidence type="ECO:0000256" key="11">
    <source>
        <dbReference type="ARBA" id="ARBA00022840"/>
    </source>
</evidence>
<evidence type="ECO:0000256" key="17">
    <source>
        <dbReference type="ARBA" id="ARBA00048679"/>
    </source>
</evidence>
<accession>A0A507AQI4</accession>
<evidence type="ECO:0000256" key="3">
    <source>
        <dbReference type="ARBA" id="ARBA00011138"/>
    </source>
</evidence>
<dbReference type="OrthoDB" id="346907at2759"/>
<feature type="compositionally biased region" description="Polar residues" evidence="20">
    <location>
        <begin position="828"/>
        <end position="842"/>
    </location>
</feature>
<evidence type="ECO:0000256" key="14">
    <source>
        <dbReference type="ARBA" id="ARBA00023136"/>
    </source>
</evidence>
<evidence type="ECO:0000256" key="16">
    <source>
        <dbReference type="ARBA" id="ARBA00047899"/>
    </source>
</evidence>
<comment type="caution">
    <text evidence="22">The sequence shown here is derived from an EMBL/GenBank/DDBJ whole genome shotgun (WGS) entry which is preliminary data.</text>
</comment>
<dbReference type="PROSITE" id="PS50011">
    <property type="entry name" value="PROTEIN_KINASE_DOM"/>
    <property type="match status" value="1"/>
</dbReference>
<dbReference type="GO" id="GO:0000045">
    <property type="term" value="P:autophagosome assembly"/>
    <property type="evidence" value="ECO:0007669"/>
    <property type="project" value="TreeGrafter"/>
</dbReference>
<evidence type="ECO:0000256" key="9">
    <source>
        <dbReference type="ARBA" id="ARBA00022741"/>
    </source>
</evidence>
<dbReference type="GO" id="GO:0061709">
    <property type="term" value="P:reticulophagy"/>
    <property type="evidence" value="ECO:0007669"/>
    <property type="project" value="TreeGrafter"/>
</dbReference>
<dbReference type="FunCoup" id="A0A507AQI4">
    <property type="interactions" value="68"/>
</dbReference>
<dbReference type="FunFam" id="1.10.510.10:FF:000817">
    <property type="entry name" value="Serine/threonine-protein kinase ATG1"/>
    <property type="match status" value="1"/>
</dbReference>
<dbReference type="PANTHER" id="PTHR24348">
    <property type="entry name" value="SERINE/THREONINE-PROTEIN KINASE UNC-51-RELATED"/>
    <property type="match status" value="1"/>
</dbReference>
<dbReference type="Pfam" id="PF12063">
    <property type="entry name" value="ATG1-like_MIT1"/>
    <property type="match status" value="1"/>
</dbReference>
<keyword evidence="14" id="KW-0472">Membrane</keyword>